<gene>
    <name evidence="2" type="ORF">EVS81_02625</name>
</gene>
<accession>A0A4P6KDA9</accession>
<dbReference type="EMBL" id="CP035806">
    <property type="protein sequence ID" value="QBE47858.1"/>
    <property type="molecule type" value="Genomic_DNA"/>
</dbReference>
<sequence>MEHLRYVITAKLRRRESFFLTWHPRDTSTNAPRAAGPVTLWVSPSSPIGFEFSSSAPGPLSREWISALMSGSYGTRGLLVIPERAVQSRRAAGE</sequence>
<proteinExistence type="predicted"/>
<dbReference type="OrthoDB" id="5123855at2"/>
<dbReference type="GO" id="GO:0016874">
    <property type="term" value="F:ligase activity"/>
    <property type="evidence" value="ECO:0007669"/>
    <property type="project" value="UniProtKB-KW"/>
</dbReference>
<dbReference type="InterPro" id="IPR057204">
    <property type="entry name" value="DUF7882"/>
</dbReference>
<keyword evidence="3" id="KW-1185">Reference proteome</keyword>
<dbReference type="AlphaFoldDB" id="A0A4P6KDA9"/>
<dbReference type="Pfam" id="PF25355">
    <property type="entry name" value="DUF7882"/>
    <property type="match status" value="1"/>
</dbReference>
<evidence type="ECO:0000313" key="3">
    <source>
        <dbReference type="Proteomes" id="UP000289260"/>
    </source>
</evidence>
<protein>
    <submittedName>
        <fullName evidence="2">ATP-dependent DNA ligase</fullName>
    </submittedName>
</protein>
<evidence type="ECO:0000259" key="1">
    <source>
        <dbReference type="Pfam" id="PF25355"/>
    </source>
</evidence>
<organism evidence="2 3">
    <name type="scientific">Leucobacter triazinivorans</name>
    <dbReference type="NCBI Taxonomy" id="1784719"/>
    <lineage>
        <taxon>Bacteria</taxon>
        <taxon>Bacillati</taxon>
        <taxon>Actinomycetota</taxon>
        <taxon>Actinomycetes</taxon>
        <taxon>Micrococcales</taxon>
        <taxon>Microbacteriaceae</taxon>
        <taxon>Leucobacter</taxon>
    </lineage>
</organism>
<dbReference type="KEGG" id="ltr:EVS81_02625"/>
<name>A0A4P6KDA9_9MICO</name>
<keyword evidence="2" id="KW-0436">Ligase</keyword>
<dbReference type="RefSeq" id="WP_130109007.1">
    <property type="nucleotide sequence ID" value="NZ_CP035806.1"/>
</dbReference>
<reference evidence="2 3" key="1">
    <citation type="submission" date="2019-02" db="EMBL/GenBank/DDBJ databases">
        <authorList>
            <person name="Sun L."/>
            <person name="Pan D."/>
            <person name="Wu X."/>
        </authorList>
    </citation>
    <scope>NUCLEOTIDE SEQUENCE [LARGE SCALE GENOMIC DNA]</scope>
    <source>
        <strain evidence="2 3">JW-1</strain>
    </source>
</reference>
<feature type="domain" description="DUF7882" evidence="1">
    <location>
        <begin position="2"/>
        <end position="83"/>
    </location>
</feature>
<dbReference type="Proteomes" id="UP000289260">
    <property type="component" value="Chromosome"/>
</dbReference>
<evidence type="ECO:0000313" key="2">
    <source>
        <dbReference type="EMBL" id="QBE47858.1"/>
    </source>
</evidence>